<evidence type="ECO:0000256" key="2">
    <source>
        <dbReference type="SAM" id="Coils"/>
    </source>
</evidence>
<dbReference type="RefSeq" id="XP_004833229.1">
    <property type="nucleotide sequence ID" value="XM_004833172.1"/>
</dbReference>
<keyword evidence="2" id="KW-0175">Coiled coil</keyword>
<dbReference type="OrthoDB" id="5334309at2759"/>
<keyword evidence="4" id="KW-1185">Reference proteome</keyword>
<dbReference type="VEuPathDB" id="PiroplasmaDB:BEWA_038140"/>
<name>L1LEE3_THEEQ</name>
<dbReference type="EMBL" id="ACOU01000002">
    <property type="protein sequence ID" value="EKX73777.1"/>
    <property type="molecule type" value="Genomic_DNA"/>
</dbReference>
<protein>
    <submittedName>
        <fullName evidence="3">Uncharacterized protein</fullName>
    </submittedName>
</protein>
<dbReference type="KEGG" id="beq:BEWA_038140"/>
<evidence type="ECO:0000313" key="4">
    <source>
        <dbReference type="Proteomes" id="UP000031512"/>
    </source>
</evidence>
<evidence type="ECO:0000256" key="1">
    <source>
        <dbReference type="PROSITE-ProRule" id="PRU00087"/>
    </source>
</evidence>
<accession>L1LEE3</accession>
<comment type="caution">
    <text evidence="3">The sequence shown here is derived from an EMBL/GenBank/DDBJ whole genome shotgun (WGS) entry which is preliminary data.</text>
</comment>
<evidence type="ECO:0000313" key="3">
    <source>
        <dbReference type="EMBL" id="EKX73777.1"/>
    </source>
</evidence>
<feature type="repeat" description="Filamin" evidence="1">
    <location>
        <begin position="121"/>
        <end position="154"/>
    </location>
</feature>
<organism evidence="3 4">
    <name type="scientific">Theileria equi strain WA</name>
    <dbReference type="NCBI Taxonomy" id="1537102"/>
    <lineage>
        <taxon>Eukaryota</taxon>
        <taxon>Sar</taxon>
        <taxon>Alveolata</taxon>
        <taxon>Apicomplexa</taxon>
        <taxon>Aconoidasida</taxon>
        <taxon>Piroplasmida</taxon>
        <taxon>Theileriidae</taxon>
        <taxon>Theileria</taxon>
    </lineage>
</organism>
<sequence>MEPVAIDTVKPCMETHVNNLPAESDTAYAEGDGISGGPCGEWLRFQVYRKSCNCPGIIRMYLEQCEETCFKTTIFIGESGDERDMLRAEPSWINTYLSKNTIQESTYNNFAWDVCFLNEFTYNVRYKISLKGRFLLYVKLDGNDISGSPFEVYISDGRPSSLFSRVTNKFPLRCVAMPLIKPILDIIDDEKWDVYGLKSKNEEFQVKKNAVLSYLDKHSLSNEIVLNICDKNGEPVTIALPYIKAWSTNHGKVIGVQNIGNGIVSVKYIVVIPKDKIKEVSNLEKDTTLILEHTKNFNSPCSVYLEVDGKGVYGSPFIPEIINTDMLQKYYESIPDDLDIFRSNIQSLLNKNDFDSCLDAIQNMFDSTNEESHNAFILELISKLFLSKLNSINSDNVTIESYMHKIDFIKSHSLGELHKFVEKKYQVMLKHKTSGILSCIKELNSYSASADGGKGGFNNLGDVILNYRRIGDELRKLHRYELADKVDAISDKICEEIELSRLENIIKHKEEKISQLKIKVKESKEKLNSFKDTVYSKYENMTPKPVPKVQINKSVQTVSEENVTCRLLPLVKSRCNDSDTVDEVEQLIDTHWRRCSNHDIHSTVNKVLKSSIRLKNAINEIFFYYSKEYETDDNMLKYGIIQTSLERFHVECKINKTLMSSKKRLNLLFEKFSIYVPNGERLIPEHMWCVYLRELAYLNLLYIIAESGDVTLFRDTRHPSRLVSFHHFCESHLLDLYYKLYTSRPEFQKHVIFHNTKKSVSNYKYQKGSGQIRHFISKEELSNFINNKGSELVLSNLDVEPLKLLFKHYTRLSMYGKQNIEPKDFKCDDSSWMSTAMFVVLVRDFSIIPGYIDGSNVQHIADGVISSRNQDQSDTVQKGRLYFNDFVAAIVNVVSSAIYKICMDRHTLYSKSIKDRMPKVDVKKDSFDEIKSCIQSKESVVEDIKELIRILGISNILYINTTIDAIYGPDALDYLCQHHKRR</sequence>
<dbReference type="eggNOG" id="ENOG502S3RH">
    <property type="taxonomic scope" value="Eukaryota"/>
</dbReference>
<dbReference type="AlphaFoldDB" id="L1LEE3"/>
<dbReference type="InterPro" id="IPR017868">
    <property type="entry name" value="Filamin/ABP280_repeat-like"/>
</dbReference>
<dbReference type="Proteomes" id="UP000031512">
    <property type="component" value="Unassembled WGS sequence"/>
</dbReference>
<dbReference type="Gene3D" id="2.60.40.10">
    <property type="entry name" value="Immunoglobulins"/>
    <property type="match status" value="1"/>
</dbReference>
<dbReference type="InterPro" id="IPR014756">
    <property type="entry name" value="Ig_E-set"/>
</dbReference>
<dbReference type="InterPro" id="IPR013783">
    <property type="entry name" value="Ig-like_fold"/>
</dbReference>
<gene>
    <name evidence="3" type="ORF">BEWA_038140</name>
</gene>
<proteinExistence type="predicted"/>
<dbReference type="Pfam" id="PF00630">
    <property type="entry name" value="Filamin"/>
    <property type="match status" value="1"/>
</dbReference>
<dbReference type="SUPFAM" id="SSF81296">
    <property type="entry name" value="E set domains"/>
    <property type="match status" value="1"/>
</dbReference>
<dbReference type="PROSITE" id="PS50194">
    <property type="entry name" value="FILAMIN_REPEAT"/>
    <property type="match status" value="1"/>
</dbReference>
<dbReference type="GeneID" id="15803141"/>
<reference evidence="3 4" key="1">
    <citation type="journal article" date="2012" name="BMC Genomics">
        <title>Comparative genomic analysis and phylogenetic position of Theileria equi.</title>
        <authorList>
            <person name="Kappmeyer L.S."/>
            <person name="Thiagarajan M."/>
            <person name="Herndon D.R."/>
            <person name="Ramsay J.D."/>
            <person name="Caler E."/>
            <person name="Djikeng A."/>
            <person name="Gillespie J.J."/>
            <person name="Lau A.O."/>
            <person name="Roalson E.H."/>
            <person name="Silva J.C."/>
            <person name="Silva M.G."/>
            <person name="Suarez C.E."/>
            <person name="Ueti M.W."/>
            <person name="Nene V.M."/>
            <person name="Mealey R.H."/>
            <person name="Knowles D.P."/>
            <person name="Brayton K.A."/>
        </authorList>
    </citation>
    <scope>NUCLEOTIDE SEQUENCE [LARGE SCALE GENOMIC DNA]</scope>
    <source>
        <strain evidence="3 4">WA</strain>
    </source>
</reference>
<feature type="coiled-coil region" evidence="2">
    <location>
        <begin position="499"/>
        <end position="533"/>
    </location>
</feature>